<dbReference type="FunFam" id="1.10.238.200:FF:000003">
    <property type="entry name" value="DCN1-like protein 3"/>
    <property type="match status" value="1"/>
</dbReference>
<evidence type="ECO:0000313" key="4">
    <source>
        <dbReference type="EMBL" id="GBE82679.1"/>
    </source>
</evidence>
<dbReference type="GeneID" id="38779596"/>
<accession>A0A401GKK3</accession>
<reference evidence="4 5" key="1">
    <citation type="journal article" date="2018" name="Sci. Rep.">
        <title>Genome sequence of the cauliflower mushroom Sparassis crispa (Hanabiratake) and its association with beneficial usage.</title>
        <authorList>
            <person name="Kiyama R."/>
            <person name="Furutani Y."/>
            <person name="Kawaguchi K."/>
            <person name="Nakanishi T."/>
        </authorList>
    </citation>
    <scope>NUCLEOTIDE SEQUENCE [LARGE SCALE GENOMIC DNA]</scope>
</reference>
<feature type="compositionally biased region" description="Basic residues" evidence="2">
    <location>
        <begin position="61"/>
        <end position="77"/>
    </location>
</feature>
<dbReference type="InterPro" id="IPR014764">
    <property type="entry name" value="DCN-prot"/>
</dbReference>
<dbReference type="Proteomes" id="UP000287166">
    <property type="component" value="Unassembled WGS sequence"/>
</dbReference>
<dbReference type="PANTHER" id="PTHR12281:SF12">
    <property type="entry name" value="DEFECTIVE IN CULLIN NEDDYLATION PROTEIN"/>
    <property type="match status" value="1"/>
</dbReference>
<dbReference type="STRING" id="139825.A0A401GKK3"/>
<dbReference type="GO" id="GO:0097602">
    <property type="term" value="F:cullin family protein binding"/>
    <property type="evidence" value="ECO:0007669"/>
    <property type="project" value="TreeGrafter"/>
</dbReference>
<dbReference type="GO" id="GO:0031624">
    <property type="term" value="F:ubiquitin conjugating enzyme binding"/>
    <property type="evidence" value="ECO:0007669"/>
    <property type="project" value="TreeGrafter"/>
</dbReference>
<dbReference type="InterPro" id="IPR042460">
    <property type="entry name" value="DCN1-like_PONY"/>
</dbReference>
<comment type="caution">
    <text evidence="4">The sequence shown here is derived from an EMBL/GenBank/DDBJ whole genome shotgun (WGS) entry which is preliminary data.</text>
</comment>
<proteinExistence type="predicted"/>
<dbReference type="GO" id="GO:0000151">
    <property type="term" value="C:ubiquitin ligase complex"/>
    <property type="evidence" value="ECO:0007669"/>
    <property type="project" value="TreeGrafter"/>
</dbReference>
<dbReference type="PANTHER" id="PTHR12281">
    <property type="entry name" value="RP42 RELATED"/>
    <property type="match status" value="1"/>
</dbReference>
<evidence type="ECO:0000256" key="2">
    <source>
        <dbReference type="SAM" id="MobiDB-lite"/>
    </source>
</evidence>
<dbReference type="FunCoup" id="A0A401GKK3">
    <property type="interactions" value="156"/>
</dbReference>
<keyword evidence="5" id="KW-1185">Reference proteome</keyword>
<name>A0A401GKK3_9APHY</name>
<dbReference type="PROSITE" id="PS51229">
    <property type="entry name" value="DCUN1"/>
    <property type="match status" value="1"/>
</dbReference>
<feature type="domain" description="DCUN1" evidence="3">
    <location>
        <begin position="113"/>
        <end position="339"/>
    </location>
</feature>
<evidence type="ECO:0000259" key="3">
    <source>
        <dbReference type="PROSITE" id="PS51229"/>
    </source>
</evidence>
<protein>
    <recommendedName>
        <fullName evidence="1">Defective in cullin neddylation protein</fullName>
    </recommendedName>
</protein>
<dbReference type="GO" id="GO:0032182">
    <property type="term" value="F:ubiquitin-like protein binding"/>
    <property type="evidence" value="ECO:0007669"/>
    <property type="project" value="TreeGrafter"/>
</dbReference>
<dbReference type="RefSeq" id="XP_027613592.1">
    <property type="nucleotide sequence ID" value="XM_027757791.1"/>
</dbReference>
<dbReference type="Gene3D" id="1.10.238.10">
    <property type="entry name" value="EF-hand"/>
    <property type="match status" value="1"/>
</dbReference>
<dbReference type="Pfam" id="PF03556">
    <property type="entry name" value="Cullin_binding"/>
    <property type="match status" value="1"/>
</dbReference>
<dbReference type="OrthoDB" id="27198at2759"/>
<sequence length="357" mass="39549">MPPKRKRADESVATTTRTTRSSARAMSVDTAPSVASASTPVNTMSTLSEVEGEADEPPPPKKGRAKKGGTSRAKGKNKIQPTTANEAQSQDVNDNEPSTSNNTKSKKRAPEPYTPAGAASLFSSYTDPDDLNVIGPEGFERLCSDMDISLEGALPLVLAWQMNASEMAKISKDEWQTGMEELQIACLEYLALALHDVEDMLLLNKPPLKHPAVTPARTKKKTVPSEPYNRVRYWKYAADTNKAFSELYSYCFNLAKPAGARNIDMETASAFWSVLVVPQYPVMKEMLEFINDKGTYKGVNKDLWSMILEFCRTIQPDLSNYDADGAWPTMIDNFVEWKTSRSKVDREEPAAPMDVDE</sequence>
<feature type="compositionally biased region" description="Polar residues" evidence="2">
    <location>
        <begin position="33"/>
        <end position="48"/>
    </location>
</feature>
<evidence type="ECO:0000313" key="5">
    <source>
        <dbReference type="Proteomes" id="UP000287166"/>
    </source>
</evidence>
<dbReference type="GO" id="GO:0005886">
    <property type="term" value="C:plasma membrane"/>
    <property type="evidence" value="ECO:0007669"/>
    <property type="project" value="UniProtKB-ARBA"/>
</dbReference>
<dbReference type="Gene3D" id="1.10.238.200">
    <property type="entry name" value="Cullin, PONY binding domain"/>
    <property type="match status" value="1"/>
</dbReference>
<dbReference type="GO" id="GO:0045116">
    <property type="term" value="P:protein neddylation"/>
    <property type="evidence" value="ECO:0007669"/>
    <property type="project" value="TreeGrafter"/>
</dbReference>
<comment type="function">
    <text evidence="1">Neddylation of cullins play an essential role in the regulation of SCF-type complexes activity.</text>
</comment>
<feature type="compositionally biased region" description="Low complexity" evidence="2">
    <location>
        <begin position="11"/>
        <end position="25"/>
    </location>
</feature>
<feature type="region of interest" description="Disordered" evidence="2">
    <location>
        <begin position="1"/>
        <end position="122"/>
    </location>
</feature>
<gene>
    <name evidence="4" type="ORF">SCP_0410640</name>
</gene>
<dbReference type="EMBL" id="BFAD01000004">
    <property type="protein sequence ID" value="GBE82679.1"/>
    <property type="molecule type" value="Genomic_DNA"/>
</dbReference>
<dbReference type="AlphaFoldDB" id="A0A401GKK3"/>
<feature type="compositionally biased region" description="Polar residues" evidence="2">
    <location>
        <begin position="79"/>
        <end position="103"/>
    </location>
</feature>
<evidence type="ECO:0000256" key="1">
    <source>
        <dbReference type="RuleBase" id="RU410713"/>
    </source>
</evidence>
<dbReference type="InterPro" id="IPR005176">
    <property type="entry name" value="PONY_dom"/>
</dbReference>
<organism evidence="4 5">
    <name type="scientific">Sparassis crispa</name>
    <dbReference type="NCBI Taxonomy" id="139825"/>
    <lineage>
        <taxon>Eukaryota</taxon>
        <taxon>Fungi</taxon>
        <taxon>Dikarya</taxon>
        <taxon>Basidiomycota</taxon>
        <taxon>Agaricomycotina</taxon>
        <taxon>Agaricomycetes</taxon>
        <taxon>Polyporales</taxon>
        <taxon>Sparassidaceae</taxon>
        <taxon>Sparassis</taxon>
    </lineage>
</organism>
<dbReference type="InParanoid" id="A0A401GKK3"/>